<protein>
    <submittedName>
        <fullName evidence="2">Uncharacterized protein</fullName>
    </submittedName>
</protein>
<dbReference type="Proteomes" id="UP000008370">
    <property type="component" value="Unassembled WGS sequence"/>
</dbReference>
<dbReference type="InParanoid" id="K5W2P4"/>
<dbReference type="GeneID" id="18915434"/>
<keyword evidence="3" id="KW-1185">Reference proteome</keyword>
<dbReference type="AlphaFoldDB" id="K5W2P4"/>
<gene>
    <name evidence="2" type="ORF">PHACADRAFT_252236</name>
</gene>
<dbReference type="RefSeq" id="XP_007393480.1">
    <property type="nucleotide sequence ID" value="XM_007393418.1"/>
</dbReference>
<feature type="transmembrane region" description="Helical" evidence="1">
    <location>
        <begin position="125"/>
        <end position="147"/>
    </location>
</feature>
<sequence>MALPMATTDLIGTLAEIMCYGMYFVLFLQLLRVLYARHQARRPIVNLLAIALLIFSLITAHLSLQIHRILQAFTDHMDVANAPTTYYDTLSARASATKASIYTTLTIVCDAIMVYRVFVVYERRWSVTVIPFVLLLANIAVAAWYTWSVSQVNSLQPMKRAVIRINCFFSAVTLILNLMCTVMISWKIWTIHRELPGPAVAGIRVMGVATVIIESAAIYSCVLVALIVTSTLRTTGLWTVLDPVRSRLTVRPLSSRF</sequence>
<feature type="transmembrane region" description="Helical" evidence="1">
    <location>
        <begin position="99"/>
        <end position="118"/>
    </location>
</feature>
<reference evidence="2 3" key="1">
    <citation type="journal article" date="2012" name="BMC Genomics">
        <title>Comparative genomics of the white-rot fungi, Phanerochaete carnosa and P. chrysosporium, to elucidate the genetic basis of the distinct wood types they colonize.</title>
        <authorList>
            <person name="Suzuki H."/>
            <person name="MacDonald J."/>
            <person name="Syed K."/>
            <person name="Salamov A."/>
            <person name="Hori C."/>
            <person name="Aerts A."/>
            <person name="Henrissat B."/>
            <person name="Wiebenga A."/>
            <person name="vanKuyk P.A."/>
            <person name="Barry K."/>
            <person name="Lindquist E."/>
            <person name="LaButti K."/>
            <person name="Lapidus A."/>
            <person name="Lucas S."/>
            <person name="Coutinho P."/>
            <person name="Gong Y."/>
            <person name="Samejima M."/>
            <person name="Mahadevan R."/>
            <person name="Abou-Zaid M."/>
            <person name="de Vries R.P."/>
            <person name="Igarashi K."/>
            <person name="Yadav J.S."/>
            <person name="Grigoriev I.V."/>
            <person name="Master E.R."/>
        </authorList>
    </citation>
    <scope>NUCLEOTIDE SEQUENCE [LARGE SCALE GENOMIC DNA]</scope>
    <source>
        <strain evidence="2 3">HHB-10118-sp</strain>
    </source>
</reference>
<dbReference type="KEGG" id="pco:PHACADRAFT_252236"/>
<feature type="transmembrane region" description="Helical" evidence="1">
    <location>
        <begin position="43"/>
        <end position="64"/>
    </location>
</feature>
<dbReference type="HOGENOM" id="CLU_044614_3_2_1"/>
<evidence type="ECO:0000256" key="1">
    <source>
        <dbReference type="SAM" id="Phobius"/>
    </source>
</evidence>
<dbReference type="OrthoDB" id="3351617at2759"/>
<evidence type="ECO:0000313" key="2">
    <source>
        <dbReference type="EMBL" id="EKM58153.1"/>
    </source>
</evidence>
<keyword evidence="1" id="KW-1133">Transmembrane helix</keyword>
<evidence type="ECO:0000313" key="3">
    <source>
        <dbReference type="Proteomes" id="UP000008370"/>
    </source>
</evidence>
<dbReference type="EMBL" id="JH930470">
    <property type="protein sequence ID" value="EKM58153.1"/>
    <property type="molecule type" value="Genomic_DNA"/>
</dbReference>
<accession>K5W2P4</accession>
<proteinExistence type="predicted"/>
<organism evidence="2 3">
    <name type="scientific">Phanerochaete carnosa (strain HHB-10118-sp)</name>
    <name type="common">White-rot fungus</name>
    <name type="synonym">Peniophora carnosa</name>
    <dbReference type="NCBI Taxonomy" id="650164"/>
    <lineage>
        <taxon>Eukaryota</taxon>
        <taxon>Fungi</taxon>
        <taxon>Dikarya</taxon>
        <taxon>Basidiomycota</taxon>
        <taxon>Agaricomycotina</taxon>
        <taxon>Agaricomycetes</taxon>
        <taxon>Polyporales</taxon>
        <taxon>Phanerochaetaceae</taxon>
        <taxon>Phanerochaete</taxon>
    </lineage>
</organism>
<feature type="transmembrane region" description="Helical" evidence="1">
    <location>
        <begin position="162"/>
        <end position="184"/>
    </location>
</feature>
<feature type="transmembrane region" description="Helical" evidence="1">
    <location>
        <begin position="205"/>
        <end position="228"/>
    </location>
</feature>
<feature type="transmembrane region" description="Helical" evidence="1">
    <location>
        <begin position="12"/>
        <end position="31"/>
    </location>
</feature>
<keyword evidence="1" id="KW-0812">Transmembrane</keyword>
<keyword evidence="1" id="KW-0472">Membrane</keyword>
<name>K5W2P4_PHACS</name>